<feature type="domain" description="Aminoglycoside phosphotransferase" evidence="1">
    <location>
        <begin position="92"/>
        <end position="227"/>
    </location>
</feature>
<gene>
    <name evidence="2" type="ORF">FYL10_09855</name>
</gene>
<dbReference type="Pfam" id="PF01636">
    <property type="entry name" value="APH"/>
    <property type="match status" value="1"/>
</dbReference>
<dbReference type="Gene3D" id="3.90.1200.10">
    <property type="match status" value="1"/>
</dbReference>
<evidence type="ECO:0000313" key="3">
    <source>
        <dbReference type="Proteomes" id="UP000470980"/>
    </source>
</evidence>
<sequence length="273" mass="31912">MLAIIDQLNKKLKANLKPINHESLNHTFVGYSHLFHQSVFVKQFAKKQAYITEKNITSQLNDRILTGFSLSNTFVLVLKDWSPKDVSKPMDSKLAFEMGQILANFHLRVKPFPGIKVIKNQFDDYLTEINNFHESTYRDRLRQLENKFLPYKNKIRTELSENSKYVLHGDVGLRNYKCLDGKLMLIDFEKARIGPVYLDFIKLFYQDFALDNELITSFLKGYLTKNPNYQLSDLAKQYLIFTTAIGIFNYTEKIEDIPFRNIGIKMLETLENS</sequence>
<comment type="caution">
    <text evidence="2">The sequence shown here is derived from an EMBL/GenBank/DDBJ whole genome shotgun (WGS) entry which is preliminary data.</text>
</comment>
<organism evidence="2 3">
    <name type="scientific">Ligilactobacillus salivarius</name>
    <dbReference type="NCBI Taxonomy" id="1624"/>
    <lineage>
        <taxon>Bacteria</taxon>
        <taxon>Bacillati</taxon>
        <taxon>Bacillota</taxon>
        <taxon>Bacilli</taxon>
        <taxon>Lactobacillales</taxon>
        <taxon>Lactobacillaceae</taxon>
        <taxon>Ligilactobacillus</taxon>
    </lineage>
</organism>
<dbReference type="AlphaFoldDB" id="A0ABD6J724"/>
<accession>A0ABD6J724</accession>
<dbReference type="Proteomes" id="UP000470980">
    <property type="component" value="Unassembled WGS sequence"/>
</dbReference>
<name>A0ABD6J724_9LACO</name>
<evidence type="ECO:0000259" key="1">
    <source>
        <dbReference type="Pfam" id="PF01636"/>
    </source>
</evidence>
<dbReference type="RefSeq" id="WP_161011190.1">
    <property type="nucleotide sequence ID" value="NZ_VSTR01000031.1"/>
</dbReference>
<evidence type="ECO:0000313" key="2">
    <source>
        <dbReference type="EMBL" id="MYY73915.1"/>
    </source>
</evidence>
<proteinExistence type="predicted"/>
<protein>
    <submittedName>
        <fullName evidence="2">Phosphotransferase</fullName>
    </submittedName>
</protein>
<dbReference type="EMBL" id="VSTR01000031">
    <property type="protein sequence ID" value="MYY73915.1"/>
    <property type="molecule type" value="Genomic_DNA"/>
</dbReference>
<dbReference type="InterPro" id="IPR002575">
    <property type="entry name" value="Aminoglycoside_PTrfase"/>
</dbReference>
<dbReference type="InterPro" id="IPR011009">
    <property type="entry name" value="Kinase-like_dom_sf"/>
</dbReference>
<reference evidence="2 3" key="1">
    <citation type="journal article" date="2020" name="Food Funct.">
        <title>Screening of Lactobacillus salivarius strains from the feces of Chinese populations and the evaluation of their effects against intestinal inflammation in mice.</title>
        <authorList>
            <person name="Zhai Q."/>
            <person name="Shen X."/>
            <person name="Cen S."/>
            <person name="Zhang C."/>
            <person name="Tian F."/>
            <person name="Zhao J."/>
            <person name="Zhang H."/>
            <person name="Xue Y."/>
            <person name="Chen W."/>
        </authorList>
    </citation>
    <scope>NUCLEOTIDE SEQUENCE [LARGE SCALE GENOMIC DNA]</scope>
    <source>
        <strain evidence="2 3">FZJTZ9M6.scaf</strain>
    </source>
</reference>
<dbReference type="SUPFAM" id="SSF56112">
    <property type="entry name" value="Protein kinase-like (PK-like)"/>
    <property type="match status" value="1"/>
</dbReference>